<evidence type="ECO:0000259" key="11">
    <source>
        <dbReference type="PROSITE" id="PS51164"/>
    </source>
</evidence>
<evidence type="ECO:0000313" key="14">
    <source>
        <dbReference type="Proteomes" id="UP000054279"/>
    </source>
</evidence>
<keyword evidence="3 8" id="KW-0378">Hydrolase</keyword>
<dbReference type="SUPFAM" id="SSF57180">
    <property type="entry name" value="Cellulose-binding domain"/>
    <property type="match status" value="1"/>
</dbReference>
<keyword evidence="6 8" id="KW-0624">Polysaccharide degradation</keyword>
<evidence type="ECO:0000256" key="7">
    <source>
        <dbReference type="PROSITE-ProRule" id="PRU10061"/>
    </source>
</evidence>
<feature type="chain" id="PRO_5002204264" description="Beta-xylanase" evidence="10">
    <location>
        <begin position="21"/>
        <end position="303"/>
    </location>
</feature>
<dbReference type="InterPro" id="IPR000254">
    <property type="entry name" value="CBD"/>
</dbReference>
<protein>
    <recommendedName>
        <fullName evidence="8">Beta-xylanase</fullName>
        <ecNumber evidence="8">3.2.1.8</ecNumber>
    </recommendedName>
</protein>
<evidence type="ECO:0000256" key="5">
    <source>
        <dbReference type="ARBA" id="ARBA00023295"/>
    </source>
</evidence>
<feature type="domain" description="CBM1" evidence="11">
    <location>
        <begin position="19"/>
        <end position="55"/>
    </location>
</feature>
<dbReference type="GO" id="GO:0000272">
    <property type="term" value="P:polysaccharide catabolic process"/>
    <property type="evidence" value="ECO:0007669"/>
    <property type="project" value="UniProtKB-KW"/>
</dbReference>
<keyword evidence="5 8" id="KW-0326">Glycosidase</keyword>
<dbReference type="InterPro" id="IPR001000">
    <property type="entry name" value="GH10_dom"/>
</dbReference>
<feature type="signal peptide" evidence="10">
    <location>
        <begin position="1"/>
        <end position="20"/>
    </location>
</feature>
<evidence type="ECO:0000259" key="12">
    <source>
        <dbReference type="PROSITE" id="PS51760"/>
    </source>
</evidence>
<dbReference type="SMART" id="SM00633">
    <property type="entry name" value="Glyco_10"/>
    <property type="match status" value="1"/>
</dbReference>
<dbReference type="PROSITE" id="PS00591">
    <property type="entry name" value="GH10_1"/>
    <property type="match status" value="1"/>
</dbReference>
<dbReference type="EMBL" id="KN837267">
    <property type="protein sequence ID" value="KIJ30188.1"/>
    <property type="molecule type" value="Genomic_DNA"/>
</dbReference>
<dbReference type="PROSITE" id="PS51760">
    <property type="entry name" value="GH10_2"/>
    <property type="match status" value="1"/>
</dbReference>
<name>A0A0C9TKB5_SPHS4</name>
<organism evidence="13 14">
    <name type="scientific">Sphaerobolus stellatus (strain SS14)</name>
    <dbReference type="NCBI Taxonomy" id="990650"/>
    <lineage>
        <taxon>Eukaryota</taxon>
        <taxon>Fungi</taxon>
        <taxon>Dikarya</taxon>
        <taxon>Basidiomycota</taxon>
        <taxon>Agaricomycotina</taxon>
        <taxon>Agaricomycetes</taxon>
        <taxon>Phallomycetidae</taxon>
        <taxon>Geastrales</taxon>
        <taxon>Sphaerobolaceae</taxon>
        <taxon>Sphaerobolus</taxon>
    </lineage>
</organism>
<proteinExistence type="inferred from homology"/>
<evidence type="ECO:0000313" key="13">
    <source>
        <dbReference type="EMBL" id="KIJ30188.1"/>
    </source>
</evidence>
<comment type="catalytic activity">
    <reaction evidence="8">
        <text>Endohydrolysis of (1-&gt;4)-beta-D-xylosidic linkages in xylans.</text>
        <dbReference type="EC" id="3.2.1.8"/>
    </reaction>
</comment>
<evidence type="ECO:0000256" key="4">
    <source>
        <dbReference type="ARBA" id="ARBA00023277"/>
    </source>
</evidence>
<feature type="domain" description="GH10" evidence="12">
    <location>
        <begin position="1"/>
        <end position="301"/>
    </location>
</feature>
<keyword evidence="2 10" id="KW-0732">Signal</keyword>
<feature type="region of interest" description="Disordered" evidence="9">
    <location>
        <begin position="65"/>
        <end position="89"/>
    </location>
</feature>
<dbReference type="PROSITE" id="PS51164">
    <property type="entry name" value="CBM1_2"/>
    <property type="match status" value="1"/>
</dbReference>
<dbReference type="Proteomes" id="UP000054279">
    <property type="component" value="Unassembled WGS sequence"/>
</dbReference>
<accession>A0A0C9TKB5</accession>
<dbReference type="AlphaFoldDB" id="A0A0C9TKB5"/>
<dbReference type="Gene3D" id="3.20.20.80">
    <property type="entry name" value="Glycosidases"/>
    <property type="match status" value="1"/>
</dbReference>
<gene>
    <name evidence="13" type="ORF">M422DRAFT_71063</name>
</gene>
<feature type="active site" description="Nucleophile" evidence="7">
    <location>
        <position position="238"/>
    </location>
</feature>
<dbReference type="InterPro" id="IPR017853">
    <property type="entry name" value="GH"/>
</dbReference>
<dbReference type="InterPro" id="IPR035971">
    <property type="entry name" value="CBD_sf"/>
</dbReference>
<keyword evidence="4 8" id="KW-0119">Carbohydrate metabolism</keyword>
<dbReference type="PRINTS" id="PR00134">
    <property type="entry name" value="GLHYDRLASE10"/>
</dbReference>
<evidence type="ECO:0000256" key="6">
    <source>
        <dbReference type="ARBA" id="ARBA00023326"/>
    </source>
</evidence>
<dbReference type="GO" id="GO:0030248">
    <property type="term" value="F:cellulose binding"/>
    <property type="evidence" value="ECO:0007669"/>
    <property type="project" value="InterPro"/>
</dbReference>
<dbReference type="Pfam" id="PF00734">
    <property type="entry name" value="CBM_1"/>
    <property type="match status" value="1"/>
</dbReference>
<evidence type="ECO:0000256" key="8">
    <source>
        <dbReference type="RuleBase" id="RU361174"/>
    </source>
</evidence>
<evidence type="ECO:0000256" key="3">
    <source>
        <dbReference type="ARBA" id="ARBA00022801"/>
    </source>
</evidence>
<sequence length="303" mass="31071">MNKLLTSTVFLAVMLNSVTAVAVYGQCGGIGYSGSTVCDSGSTCTYSNAYYSQCLPGTATVGTTTTTSAGNTPTTTSTSSGTSATSLNSGLTKHGKKFWGSAADQGTINISQNQALLKSQFGGYTPEWDVANEIFNEDGSLRSSVWSNVFGGSSFVNVAFTAARAADPNAKLYINDYNLDSNNAKVQGMVNLVKSINSGTKLIDGIGTQMHLSAGGAGGVQAALTALASAGTDVAITELDIASASASDYTTVVKACLNTAACVSITSWGVADVNSWRASSNPLLWDNNYQPKAAYNAVISALA</sequence>
<dbReference type="PANTHER" id="PTHR31490">
    <property type="entry name" value="GLYCOSYL HYDROLASE"/>
    <property type="match status" value="1"/>
</dbReference>
<dbReference type="InterPro" id="IPR044846">
    <property type="entry name" value="GH10"/>
</dbReference>
<keyword evidence="14" id="KW-1185">Reference proteome</keyword>
<evidence type="ECO:0000256" key="1">
    <source>
        <dbReference type="ARBA" id="ARBA00007495"/>
    </source>
</evidence>
<reference evidence="13 14" key="1">
    <citation type="submission" date="2014-06" db="EMBL/GenBank/DDBJ databases">
        <title>Evolutionary Origins and Diversification of the Mycorrhizal Mutualists.</title>
        <authorList>
            <consortium name="DOE Joint Genome Institute"/>
            <consortium name="Mycorrhizal Genomics Consortium"/>
            <person name="Kohler A."/>
            <person name="Kuo A."/>
            <person name="Nagy L.G."/>
            <person name="Floudas D."/>
            <person name="Copeland A."/>
            <person name="Barry K.W."/>
            <person name="Cichocki N."/>
            <person name="Veneault-Fourrey C."/>
            <person name="LaButti K."/>
            <person name="Lindquist E.A."/>
            <person name="Lipzen A."/>
            <person name="Lundell T."/>
            <person name="Morin E."/>
            <person name="Murat C."/>
            <person name="Riley R."/>
            <person name="Ohm R."/>
            <person name="Sun H."/>
            <person name="Tunlid A."/>
            <person name="Henrissat B."/>
            <person name="Grigoriev I.V."/>
            <person name="Hibbett D.S."/>
            <person name="Martin F."/>
        </authorList>
    </citation>
    <scope>NUCLEOTIDE SEQUENCE [LARGE SCALE GENOMIC DNA]</scope>
    <source>
        <strain evidence="13 14">SS14</strain>
    </source>
</reference>
<evidence type="ECO:0000256" key="9">
    <source>
        <dbReference type="SAM" id="MobiDB-lite"/>
    </source>
</evidence>
<dbReference type="InterPro" id="IPR031158">
    <property type="entry name" value="GH10_AS"/>
</dbReference>
<comment type="similarity">
    <text evidence="1 8">Belongs to the glycosyl hydrolase 10 (cellulase F) family.</text>
</comment>
<dbReference type="PANTHER" id="PTHR31490:SF76">
    <property type="entry name" value="ENDO-1,4-BETA-XYLANASE C"/>
    <property type="match status" value="1"/>
</dbReference>
<dbReference type="GO" id="GO:0005576">
    <property type="term" value="C:extracellular region"/>
    <property type="evidence" value="ECO:0007669"/>
    <property type="project" value="InterPro"/>
</dbReference>
<dbReference type="OrthoDB" id="3055998at2759"/>
<dbReference type="SUPFAM" id="SSF51445">
    <property type="entry name" value="(Trans)glycosidases"/>
    <property type="match status" value="1"/>
</dbReference>
<dbReference type="EC" id="3.2.1.8" evidence="8"/>
<evidence type="ECO:0000256" key="2">
    <source>
        <dbReference type="ARBA" id="ARBA00022729"/>
    </source>
</evidence>
<evidence type="ECO:0000256" key="10">
    <source>
        <dbReference type="SAM" id="SignalP"/>
    </source>
</evidence>
<dbReference type="HOGENOM" id="CLU_020161_2_0_1"/>
<dbReference type="Pfam" id="PF00331">
    <property type="entry name" value="Glyco_hydro_10"/>
    <property type="match status" value="1"/>
</dbReference>
<dbReference type="SMART" id="SM00236">
    <property type="entry name" value="fCBD"/>
    <property type="match status" value="1"/>
</dbReference>
<dbReference type="GO" id="GO:0031176">
    <property type="term" value="F:endo-1,4-beta-xylanase activity"/>
    <property type="evidence" value="ECO:0007669"/>
    <property type="project" value="UniProtKB-EC"/>
</dbReference>
<dbReference type="PROSITE" id="PS00562">
    <property type="entry name" value="CBM1_1"/>
    <property type="match status" value="1"/>
</dbReference>